<protein>
    <submittedName>
        <fullName evidence="9">Cytochrome c-550 PedF</fullName>
    </submittedName>
</protein>
<dbReference type="RefSeq" id="WP_342667159.1">
    <property type="nucleotide sequence ID" value="NZ_FBYC01000004.1"/>
</dbReference>
<evidence type="ECO:0000256" key="2">
    <source>
        <dbReference type="ARBA" id="ARBA00022617"/>
    </source>
</evidence>
<organism evidence="9 10">
    <name type="scientific">Roseibaca calidilacus</name>
    <dbReference type="NCBI Taxonomy" id="1666912"/>
    <lineage>
        <taxon>Bacteria</taxon>
        <taxon>Pseudomonadati</taxon>
        <taxon>Pseudomonadota</taxon>
        <taxon>Alphaproteobacteria</taxon>
        <taxon>Rhodobacterales</taxon>
        <taxon>Paracoccaceae</taxon>
        <taxon>Roseinatronobacter</taxon>
    </lineage>
</organism>
<dbReference type="InterPro" id="IPR009056">
    <property type="entry name" value="Cyt_c-like_dom"/>
</dbReference>
<keyword evidence="7" id="KW-0732">Signal</keyword>
<evidence type="ECO:0000256" key="4">
    <source>
        <dbReference type="ARBA" id="ARBA00022982"/>
    </source>
</evidence>
<gene>
    <name evidence="9" type="ORF">Ga0058931_1197</name>
</gene>
<keyword evidence="1" id="KW-0813">Transport</keyword>
<dbReference type="PROSITE" id="PS51007">
    <property type="entry name" value="CYTC"/>
    <property type="match status" value="1"/>
</dbReference>
<keyword evidence="5 6" id="KW-0408">Iron</keyword>
<comment type="caution">
    <text evidence="9">The sequence shown here is derived from an EMBL/GenBank/DDBJ whole genome shotgun (WGS) entry which is preliminary data.</text>
</comment>
<reference evidence="9 10" key="1">
    <citation type="submission" date="2016-01" db="EMBL/GenBank/DDBJ databases">
        <authorList>
            <person name="Varghese N."/>
        </authorList>
    </citation>
    <scope>NUCLEOTIDE SEQUENCE [LARGE SCALE GENOMIC DNA]</scope>
    <source>
        <strain evidence="9 10">HL-91</strain>
    </source>
</reference>
<dbReference type="PANTHER" id="PTHR37823:SF4">
    <property type="entry name" value="MENAQUINOL-CYTOCHROME C REDUCTASE CYTOCHROME B_C SUBUNIT"/>
    <property type="match status" value="1"/>
</dbReference>
<dbReference type="InterPro" id="IPR030991">
    <property type="entry name" value="c550_proteobact"/>
</dbReference>
<evidence type="ECO:0000256" key="5">
    <source>
        <dbReference type="ARBA" id="ARBA00023004"/>
    </source>
</evidence>
<dbReference type="Proteomes" id="UP000182045">
    <property type="component" value="Unassembled WGS sequence"/>
</dbReference>
<evidence type="ECO:0000313" key="10">
    <source>
        <dbReference type="Proteomes" id="UP000182045"/>
    </source>
</evidence>
<dbReference type="Pfam" id="PF13442">
    <property type="entry name" value="Cytochrome_CBB3"/>
    <property type="match status" value="1"/>
</dbReference>
<keyword evidence="10" id="KW-1185">Reference proteome</keyword>
<evidence type="ECO:0000256" key="3">
    <source>
        <dbReference type="ARBA" id="ARBA00022723"/>
    </source>
</evidence>
<accession>A0ABM9VRS4</accession>
<dbReference type="EMBL" id="FBYC01000004">
    <property type="protein sequence ID" value="CUX80546.1"/>
    <property type="molecule type" value="Genomic_DNA"/>
</dbReference>
<evidence type="ECO:0000256" key="7">
    <source>
        <dbReference type="SAM" id="SignalP"/>
    </source>
</evidence>
<keyword evidence="4" id="KW-0249">Electron transport</keyword>
<dbReference type="SUPFAM" id="SSF46626">
    <property type="entry name" value="Cytochrome c"/>
    <property type="match status" value="1"/>
</dbReference>
<feature type="chain" id="PRO_5047277617" evidence="7">
    <location>
        <begin position="26"/>
        <end position="237"/>
    </location>
</feature>
<evidence type="ECO:0000313" key="9">
    <source>
        <dbReference type="EMBL" id="CUX80546.1"/>
    </source>
</evidence>
<evidence type="ECO:0000256" key="6">
    <source>
        <dbReference type="PROSITE-ProRule" id="PRU00433"/>
    </source>
</evidence>
<proteinExistence type="predicted"/>
<dbReference type="InterPro" id="IPR051811">
    <property type="entry name" value="Cytochrome_c550/c551-like"/>
</dbReference>
<keyword evidence="2 6" id="KW-0349">Heme</keyword>
<evidence type="ECO:0000256" key="1">
    <source>
        <dbReference type="ARBA" id="ARBA00022448"/>
    </source>
</evidence>
<dbReference type="PANTHER" id="PTHR37823">
    <property type="entry name" value="CYTOCHROME C-553-LIKE"/>
    <property type="match status" value="1"/>
</dbReference>
<keyword evidence="3 6" id="KW-0479">Metal-binding</keyword>
<sequence>MMKTPLTTVITSTVALCLSATMALAHGDVAPQPVNTEGLPEMTGGWEFENPFRDPAGEYWERALRIGDSAYNQNCARCHGLEVVSGGLAPDLRFLMAEEMDDEWFMERIRRGSGDRMPAYEDLMNQQAMWAIRTFIETRPDPDGIVEFIPRLREIRDGLRDKQEAIAAGTATEEDYAAEIKALQAELMEIALAVPTMSGAPKADSIARRAAVILERGGERFLRDADETLTIGLSVAR</sequence>
<feature type="signal peptide" evidence="7">
    <location>
        <begin position="1"/>
        <end position="25"/>
    </location>
</feature>
<dbReference type="InterPro" id="IPR036909">
    <property type="entry name" value="Cyt_c-like_dom_sf"/>
</dbReference>
<dbReference type="NCBIfam" id="TIGR04494">
    <property type="entry name" value="c550_PedF"/>
    <property type="match status" value="1"/>
</dbReference>
<feature type="domain" description="Cytochrome c" evidence="8">
    <location>
        <begin position="62"/>
        <end position="140"/>
    </location>
</feature>
<evidence type="ECO:0000259" key="8">
    <source>
        <dbReference type="PROSITE" id="PS51007"/>
    </source>
</evidence>
<name>A0ABM9VRS4_9RHOB</name>
<dbReference type="Gene3D" id="1.10.760.10">
    <property type="entry name" value="Cytochrome c-like domain"/>
    <property type="match status" value="1"/>
</dbReference>